<organism evidence="4 5">
    <name type="scientific">Holothuria leucospilota</name>
    <name type="common">Black long sea cucumber</name>
    <name type="synonym">Mertensiothuria leucospilota</name>
    <dbReference type="NCBI Taxonomy" id="206669"/>
    <lineage>
        <taxon>Eukaryota</taxon>
        <taxon>Metazoa</taxon>
        <taxon>Echinodermata</taxon>
        <taxon>Eleutherozoa</taxon>
        <taxon>Echinozoa</taxon>
        <taxon>Holothuroidea</taxon>
        <taxon>Aspidochirotacea</taxon>
        <taxon>Aspidochirotida</taxon>
        <taxon>Holothuriidae</taxon>
        <taxon>Holothuria</taxon>
    </lineage>
</organism>
<comment type="similarity">
    <text evidence="2">Belongs to the ACC deaminase/D-cysteine desulfhydrase family.</text>
</comment>
<dbReference type="Proteomes" id="UP001152320">
    <property type="component" value="Chromosome 13"/>
</dbReference>
<dbReference type="InterPro" id="IPR036052">
    <property type="entry name" value="TrpB-like_PALP_sf"/>
</dbReference>
<evidence type="ECO:0000256" key="1">
    <source>
        <dbReference type="ARBA" id="ARBA00001933"/>
    </source>
</evidence>
<dbReference type="PANTHER" id="PTHR43780">
    <property type="entry name" value="1-AMINOCYCLOPROPANE-1-CARBOXYLATE DEAMINASE-RELATED"/>
    <property type="match status" value="1"/>
</dbReference>
<dbReference type="InterPro" id="IPR027278">
    <property type="entry name" value="ACCD_DCysDesulf"/>
</dbReference>
<dbReference type="AlphaFoldDB" id="A0A9Q1H324"/>
<dbReference type="PANTHER" id="PTHR43780:SF2">
    <property type="entry name" value="1-AMINOCYCLOPROPANE-1-CARBOXYLATE DEAMINASE-RELATED"/>
    <property type="match status" value="1"/>
</dbReference>
<dbReference type="GO" id="GO:0019148">
    <property type="term" value="F:D-cysteine desulfhydrase activity"/>
    <property type="evidence" value="ECO:0007669"/>
    <property type="project" value="TreeGrafter"/>
</dbReference>
<comment type="caution">
    <text evidence="4">The sequence shown here is derived from an EMBL/GenBank/DDBJ whole genome shotgun (WGS) entry which is preliminary data.</text>
</comment>
<evidence type="ECO:0000256" key="3">
    <source>
        <dbReference type="ARBA" id="ARBA00022898"/>
    </source>
</evidence>
<keyword evidence="5" id="KW-1185">Reference proteome</keyword>
<evidence type="ECO:0000313" key="4">
    <source>
        <dbReference type="EMBL" id="KAJ8030720.1"/>
    </source>
</evidence>
<dbReference type="Gene3D" id="3.40.50.1100">
    <property type="match status" value="3"/>
</dbReference>
<evidence type="ECO:0000313" key="5">
    <source>
        <dbReference type="Proteomes" id="UP001152320"/>
    </source>
</evidence>
<dbReference type="OrthoDB" id="10266364at2759"/>
<dbReference type="EMBL" id="JAIZAY010000013">
    <property type="protein sequence ID" value="KAJ8030720.1"/>
    <property type="molecule type" value="Genomic_DNA"/>
</dbReference>
<evidence type="ECO:0000256" key="2">
    <source>
        <dbReference type="ARBA" id="ARBA00008639"/>
    </source>
</evidence>
<gene>
    <name evidence="4" type="ORF">HOLleu_27204</name>
</gene>
<proteinExistence type="inferred from homology"/>
<keyword evidence="3" id="KW-0663">Pyridoxal phosphate</keyword>
<name>A0A9Q1H324_HOLLE</name>
<accession>A0A9Q1H324</accession>
<sequence length="218" mass="23858">MTGSTLSGHKVRKLEFHFAEALEKDYKAVIGSGGDVSNYCRAIAVAGKELGFNVHLIQYGVTCKTGVRLEIEGEPAYILPVGDPGDPAIYAYIDTFHELFLQGVTEEFTDLVVSCGRCITTSAFIIGNYLTGGKLRIHALSVNRSKTQCRMRIADMLQISGFLQLVGNGVDAEDLVSVVEASREPKYGVFCDEHLGVTTVYKKMGFSSKRKTFSHYIG</sequence>
<protein>
    <submittedName>
        <fullName evidence="4">Bifunctional D-cysteine desulfhydrase/1-aminocyclopropane-1-carboxylate deaminase, mitochondrial</fullName>
    </submittedName>
</protein>
<dbReference type="SUPFAM" id="SSF53686">
    <property type="entry name" value="Tryptophan synthase beta subunit-like PLP-dependent enzymes"/>
    <property type="match status" value="1"/>
</dbReference>
<comment type="cofactor">
    <cofactor evidence="1">
        <name>pyridoxal 5'-phosphate</name>
        <dbReference type="ChEBI" id="CHEBI:597326"/>
    </cofactor>
</comment>
<reference evidence="4" key="1">
    <citation type="submission" date="2021-10" db="EMBL/GenBank/DDBJ databases">
        <title>Tropical sea cucumber genome reveals ecological adaptation and Cuvierian tubules defense mechanism.</title>
        <authorList>
            <person name="Chen T."/>
        </authorList>
    </citation>
    <scope>NUCLEOTIDE SEQUENCE</scope>
    <source>
        <strain evidence="4">Nanhai2018</strain>
        <tissue evidence="4">Muscle</tissue>
    </source>
</reference>